<evidence type="ECO:0000256" key="2">
    <source>
        <dbReference type="ARBA" id="ARBA00011738"/>
    </source>
</evidence>
<evidence type="ECO:0000256" key="1">
    <source>
        <dbReference type="ARBA" id="ARBA00008824"/>
    </source>
</evidence>
<dbReference type="EC" id="1.1.1.37" evidence="3"/>
<keyword evidence="5" id="KW-0816">Tricarboxylic acid cycle</keyword>
<comment type="subunit">
    <text evidence="2">Homodimer.</text>
</comment>
<comment type="similarity">
    <text evidence="1">Belongs to the LDH/MDH superfamily. MDH type 1 family.</text>
</comment>
<dbReference type="STRING" id="1661398.A0A482W9W3"/>
<proteinExistence type="inferred from homology"/>
<dbReference type="SUPFAM" id="SSF51735">
    <property type="entry name" value="NAD(P)-binding Rossmann-fold domains"/>
    <property type="match status" value="1"/>
</dbReference>
<keyword evidence="7" id="KW-0520">NAD</keyword>
<name>A0A482W9W3_ASBVE</name>
<dbReference type="InterPro" id="IPR001236">
    <property type="entry name" value="Lactate/malate_DH_N"/>
</dbReference>
<dbReference type="Proteomes" id="UP000292052">
    <property type="component" value="Unassembled WGS sequence"/>
</dbReference>
<dbReference type="GO" id="GO:0006099">
    <property type="term" value="P:tricarboxylic acid cycle"/>
    <property type="evidence" value="ECO:0007669"/>
    <property type="project" value="UniProtKB-KW"/>
</dbReference>
<evidence type="ECO:0000256" key="4">
    <source>
        <dbReference type="ARBA" id="ARBA00016075"/>
    </source>
</evidence>
<reference evidence="9 10" key="1">
    <citation type="submission" date="2017-03" db="EMBL/GenBank/DDBJ databases">
        <title>Genome of the blue death feigning beetle - Asbolus verrucosus.</title>
        <authorList>
            <person name="Rider S.D."/>
        </authorList>
    </citation>
    <scope>NUCLEOTIDE SEQUENCE [LARGE SCALE GENOMIC DNA]</scope>
    <source>
        <strain evidence="9">Butters</strain>
        <tissue evidence="9">Head and leg muscle</tissue>
    </source>
</reference>
<comment type="caution">
    <text evidence="9">The sequence shown here is derived from an EMBL/GenBank/DDBJ whole genome shotgun (WGS) entry which is preliminary data.</text>
</comment>
<dbReference type="EMBL" id="QDEB01014342">
    <property type="protein sequence ID" value="RZC41755.1"/>
    <property type="molecule type" value="Genomic_DNA"/>
</dbReference>
<dbReference type="Gene3D" id="3.90.110.10">
    <property type="entry name" value="Lactate dehydrogenase/glycoside hydrolase, family 4, C-terminal"/>
    <property type="match status" value="1"/>
</dbReference>
<dbReference type="GO" id="GO:0005739">
    <property type="term" value="C:mitochondrion"/>
    <property type="evidence" value="ECO:0007669"/>
    <property type="project" value="TreeGrafter"/>
</dbReference>
<dbReference type="Gene3D" id="3.40.50.720">
    <property type="entry name" value="NAD(P)-binding Rossmann-like Domain"/>
    <property type="match status" value="1"/>
</dbReference>
<dbReference type="Pfam" id="PF00056">
    <property type="entry name" value="Ldh_1_N"/>
    <property type="match status" value="1"/>
</dbReference>
<keyword evidence="10" id="KW-1185">Reference proteome</keyword>
<evidence type="ECO:0000313" key="10">
    <source>
        <dbReference type="Proteomes" id="UP000292052"/>
    </source>
</evidence>
<dbReference type="AlphaFoldDB" id="A0A482W9W3"/>
<dbReference type="GO" id="GO:0030060">
    <property type="term" value="F:L-malate dehydrogenase (NAD+) activity"/>
    <property type="evidence" value="ECO:0007669"/>
    <property type="project" value="UniProtKB-EC"/>
</dbReference>
<dbReference type="InterPro" id="IPR015955">
    <property type="entry name" value="Lactate_DH/Glyco_Ohase_4_C"/>
</dbReference>
<dbReference type="SUPFAM" id="SSF56327">
    <property type="entry name" value="LDH C-terminal domain-like"/>
    <property type="match status" value="1"/>
</dbReference>
<dbReference type="OrthoDB" id="4069699at2759"/>
<evidence type="ECO:0000256" key="6">
    <source>
        <dbReference type="ARBA" id="ARBA00023002"/>
    </source>
</evidence>
<evidence type="ECO:0000313" key="9">
    <source>
        <dbReference type="EMBL" id="RZC41755.1"/>
    </source>
</evidence>
<sequence length="350" mass="38511">MTSFRSFLQICRHVSTKPTKRFVQVCVIGADTPGGQMTALLLKQNPAISALHLQGTSRVESMGVDLSHFDTRCKVESYYDMDSVAKSVKCADIVLMMGLNTSENKMTLAKRVMAEGPRVVKLAESCAKYAPKAIIVVAVSPVSVMLPIVAEVYRKTDWYHPGRLLGSVAITQIKANAMAGQYQNLDPQMVHVPIVGGPDLDCAIPLFSQTVPAGMSQKDSEKLLQQFRAEIPNPIMSQAYGLNRMITGIALGLNGDDAANVPAFVRSNIISTCCHMVATVKIGRGGVIHNYGLQKLYKYELAMFEEMCLQLKLREEMASDLVHRKDKCTLPAFMIKEIEEEKTAKLGIIR</sequence>
<accession>A0A482W9W3</accession>
<feature type="domain" description="Lactate/malate dehydrogenase N-terminal" evidence="8">
    <location>
        <begin position="24"/>
        <end position="165"/>
    </location>
</feature>
<organism evidence="9 10">
    <name type="scientific">Asbolus verrucosus</name>
    <name type="common">Desert ironclad beetle</name>
    <dbReference type="NCBI Taxonomy" id="1661398"/>
    <lineage>
        <taxon>Eukaryota</taxon>
        <taxon>Metazoa</taxon>
        <taxon>Ecdysozoa</taxon>
        <taxon>Arthropoda</taxon>
        <taxon>Hexapoda</taxon>
        <taxon>Insecta</taxon>
        <taxon>Pterygota</taxon>
        <taxon>Neoptera</taxon>
        <taxon>Endopterygota</taxon>
        <taxon>Coleoptera</taxon>
        <taxon>Polyphaga</taxon>
        <taxon>Cucujiformia</taxon>
        <taxon>Tenebrionidae</taxon>
        <taxon>Pimeliinae</taxon>
        <taxon>Asbolus</taxon>
    </lineage>
</organism>
<dbReference type="PANTHER" id="PTHR11540:SF16">
    <property type="entry name" value="MALATE DEHYDROGENASE, MITOCHONDRIAL"/>
    <property type="match status" value="1"/>
</dbReference>
<protein>
    <recommendedName>
        <fullName evidence="4">Malate dehydrogenase, mitochondrial</fullName>
        <ecNumber evidence="3">1.1.1.37</ecNumber>
    </recommendedName>
</protein>
<dbReference type="InterPro" id="IPR036291">
    <property type="entry name" value="NAD(P)-bd_dom_sf"/>
</dbReference>
<dbReference type="PANTHER" id="PTHR11540">
    <property type="entry name" value="MALATE AND LACTATE DEHYDROGENASE"/>
    <property type="match status" value="1"/>
</dbReference>
<evidence type="ECO:0000256" key="3">
    <source>
        <dbReference type="ARBA" id="ARBA00012995"/>
    </source>
</evidence>
<dbReference type="FunFam" id="3.40.50.720:FF:000268">
    <property type="entry name" value="Malate dehydrogenase"/>
    <property type="match status" value="1"/>
</dbReference>
<gene>
    <name evidence="9" type="ORF">BDFB_010325</name>
</gene>
<evidence type="ECO:0000256" key="7">
    <source>
        <dbReference type="ARBA" id="ARBA00023027"/>
    </source>
</evidence>
<evidence type="ECO:0000256" key="5">
    <source>
        <dbReference type="ARBA" id="ARBA00022532"/>
    </source>
</evidence>
<keyword evidence="6" id="KW-0560">Oxidoreductase</keyword>
<evidence type="ECO:0000259" key="8">
    <source>
        <dbReference type="Pfam" id="PF00056"/>
    </source>
</evidence>